<protein>
    <submittedName>
        <fullName evidence="2">Transporter</fullName>
    </submittedName>
</protein>
<dbReference type="InterPro" id="IPR025737">
    <property type="entry name" value="FApF"/>
</dbReference>
<dbReference type="EMBL" id="CP064030">
    <property type="protein sequence ID" value="QRN54831.1"/>
    <property type="molecule type" value="Genomic_DNA"/>
</dbReference>
<evidence type="ECO:0000313" key="3">
    <source>
        <dbReference type="Proteomes" id="UP000663181"/>
    </source>
</evidence>
<sequence length="367" mass="39249">MSSATCSPPLHAIQARVISRPLAAISGLLILSAFPSAAFACATCGCTLSTDAATGYSTASGWRINVDYTFIDQNELRHGSGKASPEQVVNDPSAPVLGGGEIERGTINRYINVSATYRFNADWGITFLLPYVIRDHSTYGTQLAPYTPSETSPNQISDAHVSGFGDGKILASYQGFLPTHNLGLQFGIKLPTGNYGGEDINGDLVGHPVTFKSGPGFGQSLDTSLQTGTGSTDLIVGGYYFQPVSQNFDAFVNGQFQAAVKENLDQNGADFRPGNTTTISFGVRYEAHANWVPQLQINWLHKMADQGFLADHPDTEGTVAYLSPGISGSLSKNLQLYAFVQVPIYSHLQGYQLFPGWTGTIGVSMKL</sequence>
<evidence type="ECO:0000313" key="2">
    <source>
        <dbReference type="EMBL" id="QRN54831.1"/>
    </source>
</evidence>
<feature type="signal peptide" evidence="1">
    <location>
        <begin position="1"/>
        <end position="40"/>
    </location>
</feature>
<gene>
    <name evidence="2" type="ORF">ISN74_05610</name>
</gene>
<dbReference type="RefSeq" id="WP_188798186.1">
    <property type="nucleotide sequence ID" value="NZ_BMIZ01000001.1"/>
</dbReference>
<dbReference type="Proteomes" id="UP000663181">
    <property type="component" value="Chromosome"/>
</dbReference>
<dbReference type="Pfam" id="PF13557">
    <property type="entry name" value="Phenol_MetA_deg"/>
    <property type="match status" value="1"/>
</dbReference>
<evidence type="ECO:0000256" key="1">
    <source>
        <dbReference type="SAM" id="SignalP"/>
    </source>
</evidence>
<keyword evidence="3" id="KW-1185">Reference proteome</keyword>
<organism evidence="2 3">
    <name type="scientific">Dyella caseinilytica</name>
    <dbReference type="NCBI Taxonomy" id="1849581"/>
    <lineage>
        <taxon>Bacteria</taxon>
        <taxon>Pseudomonadati</taxon>
        <taxon>Pseudomonadota</taxon>
        <taxon>Gammaproteobacteria</taxon>
        <taxon>Lysobacterales</taxon>
        <taxon>Rhodanobacteraceae</taxon>
        <taxon>Dyella</taxon>
    </lineage>
</organism>
<reference evidence="2 3" key="1">
    <citation type="submission" date="2020-10" db="EMBL/GenBank/DDBJ databases">
        <title>Phylogeny of dyella-like bacteria.</title>
        <authorList>
            <person name="Fu J."/>
        </authorList>
    </citation>
    <scope>NUCLEOTIDE SEQUENCE [LARGE SCALE GENOMIC DNA]</scope>
    <source>
        <strain evidence="2 3">DHOB09</strain>
    </source>
</reference>
<accession>A0ABX7GWL8</accession>
<proteinExistence type="predicted"/>
<keyword evidence="1" id="KW-0732">Signal</keyword>
<name>A0ABX7GWL8_9GAMM</name>
<feature type="chain" id="PRO_5046601910" evidence="1">
    <location>
        <begin position="41"/>
        <end position="367"/>
    </location>
</feature>